<protein>
    <recommendedName>
        <fullName evidence="3">Serum paraoxonase/arylesterase family protein</fullName>
    </recommendedName>
</protein>
<keyword evidence="2" id="KW-1185">Reference proteome</keyword>
<comment type="caution">
    <text evidence="1">The sequence shown here is derived from an EMBL/GenBank/DDBJ whole genome shotgun (WGS) entry which is preliminary data.</text>
</comment>
<evidence type="ECO:0000313" key="1">
    <source>
        <dbReference type="EMBL" id="KAK0754864.1"/>
    </source>
</evidence>
<proteinExistence type="predicted"/>
<gene>
    <name evidence="1" type="ORF">B0T18DRAFT_400184</name>
</gene>
<evidence type="ECO:0000313" key="2">
    <source>
        <dbReference type="Proteomes" id="UP001172155"/>
    </source>
</evidence>
<dbReference type="Gene3D" id="2.120.10.30">
    <property type="entry name" value="TolB, C-terminal domain"/>
    <property type="match status" value="1"/>
</dbReference>
<dbReference type="InterPro" id="IPR051288">
    <property type="entry name" value="Serum_paraoxonase/arylesterase"/>
</dbReference>
<dbReference type="InterPro" id="IPR011042">
    <property type="entry name" value="6-blade_b-propeller_TolB-like"/>
</dbReference>
<dbReference type="Proteomes" id="UP001172155">
    <property type="component" value="Unassembled WGS sequence"/>
</dbReference>
<dbReference type="PANTHER" id="PTHR11799:SF12">
    <property type="entry name" value="PARAOXONASE-RELATED"/>
    <property type="match status" value="1"/>
</dbReference>
<reference evidence="1" key="1">
    <citation type="submission" date="2023-06" db="EMBL/GenBank/DDBJ databases">
        <title>Genome-scale phylogeny and comparative genomics of the fungal order Sordariales.</title>
        <authorList>
            <consortium name="Lawrence Berkeley National Laboratory"/>
            <person name="Hensen N."/>
            <person name="Bonometti L."/>
            <person name="Westerberg I."/>
            <person name="Brannstrom I.O."/>
            <person name="Guillou S."/>
            <person name="Cros-Aarteil S."/>
            <person name="Calhoun S."/>
            <person name="Haridas S."/>
            <person name="Kuo A."/>
            <person name="Mondo S."/>
            <person name="Pangilinan J."/>
            <person name="Riley R."/>
            <person name="LaButti K."/>
            <person name="Andreopoulos B."/>
            <person name="Lipzen A."/>
            <person name="Chen C."/>
            <person name="Yanf M."/>
            <person name="Daum C."/>
            <person name="Ng V."/>
            <person name="Clum A."/>
            <person name="Steindorff A."/>
            <person name="Ohm R."/>
            <person name="Martin F."/>
            <person name="Silar P."/>
            <person name="Natvig D."/>
            <person name="Lalanne C."/>
            <person name="Gautier V."/>
            <person name="Ament-velasquez S.L."/>
            <person name="Kruys A."/>
            <person name="Hutchinson M.I."/>
            <person name="Powell A.J."/>
            <person name="Barry K."/>
            <person name="Miller A.N."/>
            <person name="Grigoriev I.V."/>
            <person name="Debuchy R."/>
            <person name="Gladieux P."/>
            <person name="Thoren M.H."/>
            <person name="Johannesson H."/>
        </authorList>
    </citation>
    <scope>NUCLEOTIDE SEQUENCE</scope>
    <source>
        <strain evidence="1">SMH3187-1</strain>
    </source>
</reference>
<accession>A0AA40FBR9</accession>
<dbReference type="PANTHER" id="PTHR11799">
    <property type="entry name" value="PARAOXONASE"/>
    <property type="match status" value="1"/>
</dbReference>
<dbReference type="AlphaFoldDB" id="A0AA40FBR9"/>
<name>A0AA40FBR9_9PEZI</name>
<sequence>MARSYQSVLAFVIAFLSYSLYTYGPQVHRTLTVAGVLRRSPTSTAGLEEVIVIPDTIHCEDLHYYSPANVLFTACEDKLETRFGWFPALGNLDDPELGRRGRGSIHVIDVDTKKSQRLSFENFDTTFVTHGIDVVPDPSDPSAVYVFAINHLPHPTLSHQARSQIEVFHHVLGSPSTRHIRSVWHPLVRTPNDILGTAPDTLYVTNDHRHASGFKRTIEDLYRGATWTDTVRLQFSLHPSTDDASADVTASVALDRMHNNNGIGHGPAPDDVLITSCTAGVLHIGRLLTNGSIAVSESVEFDSIVDNPSYFADPYAQSSGVDHSGYLLPGLARAIEIGHTRTDCKATNAVIVWFAQLKTKGGRRRWEKRALFEDDGRRIRSASGAVLVAIDPAATGGVRKAWLFVTGFQSEGMVAVKVDL</sequence>
<organism evidence="1 2">
    <name type="scientific">Schizothecium vesticola</name>
    <dbReference type="NCBI Taxonomy" id="314040"/>
    <lineage>
        <taxon>Eukaryota</taxon>
        <taxon>Fungi</taxon>
        <taxon>Dikarya</taxon>
        <taxon>Ascomycota</taxon>
        <taxon>Pezizomycotina</taxon>
        <taxon>Sordariomycetes</taxon>
        <taxon>Sordariomycetidae</taxon>
        <taxon>Sordariales</taxon>
        <taxon>Schizotheciaceae</taxon>
        <taxon>Schizothecium</taxon>
    </lineage>
</organism>
<evidence type="ECO:0008006" key="3">
    <source>
        <dbReference type="Google" id="ProtNLM"/>
    </source>
</evidence>
<dbReference type="EMBL" id="JAUKUD010000001">
    <property type="protein sequence ID" value="KAK0754864.1"/>
    <property type="molecule type" value="Genomic_DNA"/>
</dbReference>